<sequence>MPLGLRCLLELNYLWEKLEVGVKKAANDNSAFEMVKGVGGLGVTFKEHIGQERTIDVVNEAHDVTFKGDIGQIVNAIIREGNFDAPQGHRLETPKERKKCGLKLKATLKKEGRENPPNKGKSWGKR</sequence>
<evidence type="ECO:0000313" key="2">
    <source>
        <dbReference type="EMBL" id="KAK7262541.1"/>
    </source>
</evidence>
<evidence type="ECO:0000313" key="3">
    <source>
        <dbReference type="Proteomes" id="UP001359559"/>
    </source>
</evidence>
<reference evidence="2 3" key="1">
    <citation type="submission" date="2024-01" db="EMBL/GenBank/DDBJ databases">
        <title>The genomes of 5 underutilized Papilionoideae crops provide insights into root nodulation and disease resistance.</title>
        <authorList>
            <person name="Yuan L."/>
        </authorList>
    </citation>
    <scope>NUCLEOTIDE SEQUENCE [LARGE SCALE GENOMIC DNA]</scope>
    <source>
        <strain evidence="2">LY-2023</strain>
        <tissue evidence="2">Leaf</tissue>
    </source>
</reference>
<organism evidence="2 3">
    <name type="scientific">Clitoria ternatea</name>
    <name type="common">Butterfly pea</name>
    <dbReference type="NCBI Taxonomy" id="43366"/>
    <lineage>
        <taxon>Eukaryota</taxon>
        <taxon>Viridiplantae</taxon>
        <taxon>Streptophyta</taxon>
        <taxon>Embryophyta</taxon>
        <taxon>Tracheophyta</taxon>
        <taxon>Spermatophyta</taxon>
        <taxon>Magnoliopsida</taxon>
        <taxon>eudicotyledons</taxon>
        <taxon>Gunneridae</taxon>
        <taxon>Pentapetalae</taxon>
        <taxon>rosids</taxon>
        <taxon>fabids</taxon>
        <taxon>Fabales</taxon>
        <taxon>Fabaceae</taxon>
        <taxon>Papilionoideae</taxon>
        <taxon>50 kb inversion clade</taxon>
        <taxon>NPAAA clade</taxon>
        <taxon>indigoferoid/millettioid clade</taxon>
        <taxon>Phaseoleae</taxon>
        <taxon>Clitoria</taxon>
    </lineage>
</organism>
<keyword evidence="3" id="KW-1185">Reference proteome</keyword>
<dbReference type="Proteomes" id="UP001359559">
    <property type="component" value="Unassembled WGS sequence"/>
</dbReference>
<proteinExistence type="predicted"/>
<gene>
    <name evidence="2" type="ORF">RJT34_30115</name>
</gene>
<dbReference type="EMBL" id="JAYKXN010000008">
    <property type="protein sequence ID" value="KAK7262541.1"/>
    <property type="molecule type" value="Genomic_DNA"/>
</dbReference>
<feature type="region of interest" description="Disordered" evidence="1">
    <location>
        <begin position="106"/>
        <end position="126"/>
    </location>
</feature>
<name>A0AAN9I716_CLITE</name>
<evidence type="ECO:0000256" key="1">
    <source>
        <dbReference type="SAM" id="MobiDB-lite"/>
    </source>
</evidence>
<accession>A0AAN9I716</accession>
<comment type="caution">
    <text evidence="2">The sequence shown here is derived from an EMBL/GenBank/DDBJ whole genome shotgun (WGS) entry which is preliminary data.</text>
</comment>
<dbReference type="AlphaFoldDB" id="A0AAN9I716"/>
<protein>
    <submittedName>
        <fullName evidence="2">Uncharacterized protein</fullName>
    </submittedName>
</protein>